<organism evidence="9 10">
    <name type="scientific">Lentinula lateritia</name>
    <dbReference type="NCBI Taxonomy" id="40482"/>
    <lineage>
        <taxon>Eukaryota</taxon>
        <taxon>Fungi</taxon>
        <taxon>Dikarya</taxon>
        <taxon>Basidiomycota</taxon>
        <taxon>Agaricomycotina</taxon>
        <taxon>Agaricomycetes</taxon>
        <taxon>Agaricomycetidae</taxon>
        <taxon>Agaricales</taxon>
        <taxon>Marasmiineae</taxon>
        <taxon>Omphalotaceae</taxon>
        <taxon>Lentinula</taxon>
    </lineage>
</organism>
<dbReference type="PANTHER" id="PTHR10642:SF26">
    <property type="entry name" value="RIBONUCLEASE H1"/>
    <property type="match status" value="1"/>
</dbReference>
<dbReference type="GO" id="GO:0004523">
    <property type="term" value="F:RNA-DNA hybrid ribonuclease activity"/>
    <property type="evidence" value="ECO:0007669"/>
    <property type="project" value="UniProtKB-EC"/>
</dbReference>
<dbReference type="Gene3D" id="3.30.420.10">
    <property type="entry name" value="Ribonuclease H-like superfamily/Ribonuclease H"/>
    <property type="match status" value="1"/>
</dbReference>
<reference evidence="9" key="1">
    <citation type="submission" date="2022-08" db="EMBL/GenBank/DDBJ databases">
        <authorList>
            <consortium name="DOE Joint Genome Institute"/>
            <person name="Min B."/>
            <person name="Riley R."/>
            <person name="Sierra-Patev S."/>
            <person name="Naranjo-Ortiz M."/>
            <person name="Looney B."/>
            <person name="Konkel Z."/>
            <person name="Slot J.C."/>
            <person name="Sakamoto Y."/>
            <person name="Steenwyk J.L."/>
            <person name="Rokas A."/>
            <person name="Carro J."/>
            <person name="Camarero S."/>
            <person name="Ferreira P."/>
            <person name="Molpeceres G."/>
            <person name="Ruiz-Duenas F.J."/>
            <person name="Serrano A."/>
            <person name="Henrissat B."/>
            <person name="Drula E."/>
            <person name="Hughes K.W."/>
            <person name="Mata J.L."/>
            <person name="Ishikawa N.K."/>
            <person name="Vargas-Isla R."/>
            <person name="Ushijima S."/>
            <person name="Smith C.A."/>
            <person name="Ahrendt S."/>
            <person name="Andreopoulos W."/>
            <person name="He G."/>
            <person name="Labutti K."/>
            <person name="Lipzen A."/>
            <person name="Ng V."/>
            <person name="Sandor L."/>
            <person name="Barry K."/>
            <person name="Martinez A.T."/>
            <person name="Xiao Y."/>
            <person name="Gibbons J.G."/>
            <person name="Terashima K."/>
            <person name="Hibbett D.S."/>
            <person name="Grigoriev I.V."/>
        </authorList>
    </citation>
    <scope>NUCLEOTIDE SEQUENCE</scope>
    <source>
        <strain evidence="9">Sp2 HRB7682 ss15</strain>
    </source>
</reference>
<feature type="domain" description="RNase H type-1" evidence="8">
    <location>
        <begin position="110"/>
        <end position="253"/>
    </location>
</feature>
<dbReference type="SUPFAM" id="SSF53098">
    <property type="entry name" value="Ribonuclease H-like"/>
    <property type="match status" value="1"/>
</dbReference>
<dbReference type="Pfam" id="PF00075">
    <property type="entry name" value="RNase_H"/>
    <property type="match status" value="1"/>
</dbReference>
<evidence type="ECO:0000256" key="6">
    <source>
        <dbReference type="ARBA" id="ARBA00022759"/>
    </source>
</evidence>
<comment type="caution">
    <text evidence="9">The sequence shown here is derived from an EMBL/GenBank/DDBJ whole genome shotgun (WGS) entry which is preliminary data.</text>
</comment>
<evidence type="ECO:0000256" key="3">
    <source>
        <dbReference type="ARBA" id="ARBA00012180"/>
    </source>
</evidence>
<keyword evidence="5" id="KW-0479">Metal-binding</keyword>
<dbReference type="GO" id="GO:0046872">
    <property type="term" value="F:metal ion binding"/>
    <property type="evidence" value="ECO:0007669"/>
    <property type="project" value="UniProtKB-KW"/>
</dbReference>
<evidence type="ECO:0000259" key="8">
    <source>
        <dbReference type="PROSITE" id="PS50879"/>
    </source>
</evidence>
<dbReference type="Proteomes" id="UP001150238">
    <property type="component" value="Unassembled WGS sequence"/>
</dbReference>
<sequence>MTRTARHTRRQDCHCTSCVEIRTQTGCKNPYRCISKARELLNALPQKWNPLRKLPEDSEPAELPPNISNDSQVFDWRITTQGTLTDAFRIFTSGAKNTSLPDRYWNPNDAEEWITIYTDGSCEKNGDSDAVAGAGVYCPEIPRLNQAIRLPRDLKQSNQTGEIIAIKEGAEHAPKTNEITFCSDSKTSIDGLTRNRKKWEDQGYINVENSSDFKLAIARLRERQAISHMKWVKGHVGIEGNKEADKLADEGREKDEPDIINVTIPDHLQITGAKLNKMTQALAYKAIRTKKMCTKKYQEAMNRRATKYNMNEARRGAKTLSGKTPSEARIWRALRHKNLSRQIRYFLWMIAHNGYKVGRYWSNIPDCANREFCHFCKVTESMEHILTTCRGPGMEEIWSLCEDLWRGKKTEWIRPKLGEILTCGLANLKDSSGKNQKGDSRLYQIVVSESAHLIWKLRNNRVINGKGFPSAREIYNKWYRAINNRLTIDTLLTNSKFGRQRLQKSLVLLTWDGVIEGQDSLPDDWTREPGVLVSRCAGVG</sequence>
<comment type="similarity">
    <text evidence="2">Belongs to the RNase H family.</text>
</comment>
<dbReference type="GO" id="GO:0003676">
    <property type="term" value="F:nucleic acid binding"/>
    <property type="evidence" value="ECO:0007669"/>
    <property type="project" value="InterPro"/>
</dbReference>
<dbReference type="InterPro" id="IPR012337">
    <property type="entry name" value="RNaseH-like_sf"/>
</dbReference>
<evidence type="ECO:0000256" key="5">
    <source>
        <dbReference type="ARBA" id="ARBA00022723"/>
    </source>
</evidence>
<keyword evidence="4" id="KW-0540">Nuclease</keyword>
<evidence type="ECO:0000313" key="9">
    <source>
        <dbReference type="EMBL" id="KAJ4471879.1"/>
    </source>
</evidence>
<dbReference type="AlphaFoldDB" id="A0A9W9A1G8"/>
<dbReference type="InterPro" id="IPR036397">
    <property type="entry name" value="RNaseH_sf"/>
</dbReference>
<gene>
    <name evidence="9" type="ORF">C8J55DRAFT_478663</name>
</gene>
<evidence type="ECO:0000313" key="10">
    <source>
        <dbReference type="Proteomes" id="UP001150238"/>
    </source>
</evidence>
<dbReference type="InterPro" id="IPR002156">
    <property type="entry name" value="RNaseH_domain"/>
</dbReference>
<keyword evidence="6" id="KW-0255">Endonuclease</keyword>
<dbReference type="GO" id="GO:0043137">
    <property type="term" value="P:DNA replication, removal of RNA primer"/>
    <property type="evidence" value="ECO:0007669"/>
    <property type="project" value="TreeGrafter"/>
</dbReference>
<evidence type="ECO:0000256" key="4">
    <source>
        <dbReference type="ARBA" id="ARBA00022722"/>
    </source>
</evidence>
<dbReference type="EC" id="3.1.26.4" evidence="3"/>
<reference evidence="9" key="2">
    <citation type="journal article" date="2023" name="Proc. Natl. Acad. Sci. U.S.A.">
        <title>A global phylogenomic analysis of the shiitake genus Lentinula.</title>
        <authorList>
            <person name="Sierra-Patev S."/>
            <person name="Min B."/>
            <person name="Naranjo-Ortiz M."/>
            <person name="Looney B."/>
            <person name="Konkel Z."/>
            <person name="Slot J.C."/>
            <person name="Sakamoto Y."/>
            <person name="Steenwyk J.L."/>
            <person name="Rokas A."/>
            <person name="Carro J."/>
            <person name="Camarero S."/>
            <person name="Ferreira P."/>
            <person name="Molpeceres G."/>
            <person name="Ruiz-Duenas F.J."/>
            <person name="Serrano A."/>
            <person name="Henrissat B."/>
            <person name="Drula E."/>
            <person name="Hughes K.W."/>
            <person name="Mata J.L."/>
            <person name="Ishikawa N.K."/>
            <person name="Vargas-Isla R."/>
            <person name="Ushijima S."/>
            <person name="Smith C.A."/>
            <person name="Donoghue J."/>
            <person name="Ahrendt S."/>
            <person name="Andreopoulos W."/>
            <person name="He G."/>
            <person name="LaButti K."/>
            <person name="Lipzen A."/>
            <person name="Ng V."/>
            <person name="Riley R."/>
            <person name="Sandor L."/>
            <person name="Barry K."/>
            <person name="Martinez A.T."/>
            <person name="Xiao Y."/>
            <person name="Gibbons J.G."/>
            <person name="Terashima K."/>
            <person name="Grigoriev I.V."/>
            <person name="Hibbett D."/>
        </authorList>
    </citation>
    <scope>NUCLEOTIDE SEQUENCE</scope>
    <source>
        <strain evidence="9">Sp2 HRB7682 ss15</strain>
    </source>
</reference>
<name>A0A9W9A1G8_9AGAR</name>
<comment type="catalytic activity">
    <reaction evidence="1">
        <text>Endonucleolytic cleavage to 5'-phosphomonoester.</text>
        <dbReference type="EC" id="3.1.26.4"/>
    </reaction>
</comment>
<keyword evidence="7" id="KW-0378">Hydrolase</keyword>
<evidence type="ECO:0000256" key="7">
    <source>
        <dbReference type="ARBA" id="ARBA00022801"/>
    </source>
</evidence>
<accession>A0A9W9A1G8</accession>
<dbReference type="InterPro" id="IPR050092">
    <property type="entry name" value="RNase_H"/>
</dbReference>
<evidence type="ECO:0000256" key="2">
    <source>
        <dbReference type="ARBA" id="ARBA00005300"/>
    </source>
</evidence>
<dbReference type="PANTHER" id="PTHR10642">
    <property type="entry name" value="RIBONUCLEASE H1"/>
    <property type="match status" value="1"/>
</dbReference>
<evidence type="ECO:0000256" key="1">
    <source>
        <dbReference type="ARBA" id="ARBA00000077"/>
    </source>
</evidence>
<dbReference type="CDD" id="cd09280">
    <property type="entry name" value="RNase_HI_eukaryote_like"/>
    <property type="match status" value="1"/>
</dbReference>
<proteinExistence type="inferred from homology"/>
<dbReference type="EMBL" id="JANVFS010000028">
    <property type="protein sequence ID" value="KAJ4471879.1"/>
    <property type="molecule type" value="Genomic_DNA"/>
</dbReference>
<dbReference type="PROSITE" id="PS50879">
    <property type="entry name" value="RNASE_H_1"/>
    <property type="match status" value="1"/>
</dbReference>
<protein>
    <recommendedName>
        <fullName evidence="3">ribonuclease H</fullName>
        <ecNumber evidence="3">3.1.26.4</ecNumber>
    </recommendedName>
</protein>